<organism evidence="1 2">
    <name type="scientific">Elasticomyces elasticus</name>
    <dbReference type="NCBI Taxonomy" id="574655"/>
    <lineage>
        <taxon>Eukaryota</taxon>
        <taxon>Fungi</taxon>
        <taxon>Dikarya</taxon>
        <taxon>Ascomycota</taxon>
        <taxon>Pezizomycotina</taxon>
        <taxon>Dothideomycetes</taxon>
        <taxon>Dothideomycetidae</taxon>
        <taxon>Mycosphaerellales</taxon>
        <taxon>Teratosphaeriaceae</taxon>
        <taxon>Elasticomyces</taxon>
    </lineage>
</organism>
<accession>A0AAN7WD69</accession>
<protein>
    <submittedName>
        <fullName evidence="1">Uncharacterized protein</fullName>
    </submittedName>
</protein>
<dbReference type="AlphaFoldDB" id="A0AAN7WD69"/>
<reference evidence="1" key="1">
    <citation type="submission" date="2023-08" db="EMBL/GenBank/DDBJ databases">
        <title>Black Yeasts Isolated from many extreme environments.</title>
        <authorList>
            <person name="Coleine C."/>
            <person name="Stajich J.E."/>
            <person name="Selbmann L."/>
        </authorList>
    </citation>
    <scope>NUCLEOTIDE SEQUENCE</scope>
    <source>
        <strain evidence="1">CCFEE 5810</strain>
    </source>
</reference>
<comment type="caution">
    <text evidence="1">The sequence shown here is derived from an EMBL/GenBank/DDBJ whole genome shotgun (WGS) entry which is preliminary data.</text>
</comment>
<evidence type="ECO:0000313" key="1">
    <source>
        <dbReference type="EMBL" id="KAK5708173.1"/>
    </source>
</evidence>
<sequence>MDLRSASERVFATPELFECILSWLLIDIHPVGYGEDPRSFTTYENCALLLHLLRCSEVNRVWYQCMKGSKYLQRNIFLHLEQSPRRSWDVVMPSDGAPILNPIIQTIFTTYHFRYWHLSLEASGNKYCAYLIITRRDLPNMATRLKSGQGRTISRMLLSQPPCTVLEATIWEEKDETKDYVGRTAVLKNPRIVCEDGLTLGVVHERVRQMLSEHPDVAAIKLTTV</sequence>
<dbReference type="EMBL" id="JAVRQU010000001">
    <property type="protein sequence ID" value="KAK5708173.1"/>
    <property type="molecule type" value="Genomic_DNA"/>
</dbReference>
<name>A0AAN7WD69_9PEZI</name>
<gene>
    <name evidence="1" type="ORF">LTR97_000713</name>
</gene>
<evidence type="ECO:0000313" key="2">
    <source>
        <dbReference type="Proteomes" id="UP001310594"/>
    </source>
</evidence>
<proteinExistence type="predicted"/>
<dbReference type="Proteomes" id="UP001310594">
    <property type="component" value="Unassembled WGS sequence"/>
</dbReference>